<dbReference type="Pfam" id="PF00117">
    <property type="entry name" value="GATase"/>
    <property type="match status" value="1"/>
</dbReference>
<evidence type="ECO:0000313" key="3">
    <source>
        <dbReference type="Proteomes" id="UP000679008"/>
    </source>
</evidence>
<evidence type="ECO:0000259" key="1">
    <source>
        <dbReference type="Pfam" id="PF00117"/>
    </source>
</evidence>
<comment type="caution">
    <text evidence="2">The sequence shown here is derived from an EMBL/GenBank/DDBJ whole genome shotgun (WGS) entry which is preliminary data.</text>
</comment>
<dbReference type="GO" id="GO:0008899">
    <property type="term" value="F:homoserine O-succinyltransferase activity"/>
    <property type="evidence" value="ECO:0007669"/>
    <property type="project" value="UniProtKB-EC"/>
</dbReference>
<sequence length="276" mass="32112">MLPKPLQIALLDMYNGQPNQGMRCIIDVINRFHPVVRYDIFDVRQKCELPDIKKYDIYISTGGPGNPLEGDGNWDKKYYEFIDALSAWNAKNDIKKHMLFICHSFQMACQHFGLAKVTKRNDTSFGVMSIHKTKEGLVDPLFDGLPDPFYAIDSRDYQVVQPKLSVFSKKGARIISLEKIRDHVQYERAIMAVRFTDYFVGTQFHPEADPISFVTFLRNKETKERIKAMKGERKFRSMLEDLLDDDKIYRTNETLIPNFLRIAINDLIKTKKMISN</sequence>
<dbReference type="InterPro" id="IPR029062">
    <property type="entry name" value="Class_I_gatase-like"/>
</dbReference>
<dbReference type="RefSeq" id="WP_210789548.1">
    <property type="nucleotide sequence ID" value="NZ_JAGPXB010000006.1"/>
</dbReference>
<dbReference type="EMBL" id="JAGPXB010000006">
    <property type="protein sequence ID" value="MBQ0908767.1"/>
    <property type="molecule type" value="Genomic_DNA"/>
</dbReference>
<feature type="domain" description="Glutamine amidotransferase" evidence="1">
    <location>
        <begin position="46"/>
        <end position="210"/>
    </location>
</feature>
<protein>
    <submittedName>
        <fullName evidence="2">Homoserine O-succinyltransferase</fullName>
        <ecNumber evidence="2">2.3.1.46</ecNumber>
    </submittedName>
</protein>
<dbReference type="Proteomes" id="UP000679008">
    <property type="component" value="Unassembled WGS sequence"/>
</dbReference>
<accession>A0ABS5D417</accession>
<organism evidence="2 3">
    <name type="scientific">Flavobacterium erciyesense</name>
    <dbReference type="NCBI Taxonomy" id="2825842"/>
    <lineage>
        <taxon>Bacteria</taxon>
        <taxon>Pseudomonadati</taxon>
        <taxon>Bacteroidota</taxon>
        <taxon>Flavobacteriia</taxon>
        <taxon>Flavobacteriales</taxon>
        <taxon>Flavobacteriaceae</taxon>
        <taxon>Flavobacterium</taxon>
    </lineage>
</organism>
<dbReference type="EC" id="2.3.1.46" evidence="2"/>
<proteinExistence type="predicted"/>
<dbReference type="PROSITE" id="PS51273">
    <property type="entry name" value="GATASE_TYPE_1"/>
    <property type="match status" value="1"/>
</dbReference>
<name>A0ABS5D417_9FLAO</name>
<evidence type="ECO:0000313" key="2">
    <source>
        <dbReference type="EMBL" id="MBQ0908767.1"/>
    </source>
</evidence>
<dbReference type="InterPro" id="IPR017926">
    <property type="entry name" value="GATASE"/>
</dbReference>
<reference evidence="2 3" key="1">
    <citation type="submission" date="2021-04" db="EMBL/GenBank/DDBJ databases">
        <title>Description of novel Flavobacterium sp. F-328.</title>
        <authorList>
            <person name="Saticioglu I.B."/>
        </authorList>
    </citation>
    <scope>NUCLEOTIDE SEQUENCE [LARGE SCALE GENOMIC DNA]</scope>
    <source>
        <strain evidence="2 3">F-328</strain>
    </source>
</reference>
<dbReference type="SUPFAM" id="SSF52317">
    <property type="entry name" value="Class I glutamine amidotransferase-like"/>
    <property type="match status" value="1"/>
</dbReference>
<keyword evidence="2" id="KW-0012">Acyltransferase</keyword>
<keyword evidence="2" id="KW-0808">Transferase</keyword>
<gene>
    <name evidence="2" type="ORF">KBJ98_08645</name>
</gene>
<dbReference type="Gene3D" id="3.40.50.880">
    <property type="match status" value="1"/>
</dbReference>
<keyword evidence="3" id="KW-1185">Reference proteome</keyword>